<dbReference type="Pfam" id="PF25539">
    <property type="entry name" value="Bestrophin_2"/>
    <property type="match status" value="1"/>
</dbReference>
<accession>A0A1E7F0A5</accession>
<evidence type="ECO:0000256" key="7">
    <source>
        <dbReference type="SAM" id="MobiDB-lite"/>
    </source>
</evidence>
<feature type="compositionally biased region" description="Low complexity" evidence="7">
    <location>
        <begin position="141"/>
        <end position="155"/>
    </location>
</feature>
<name>A0A1E7F0A5_9STRA</name>
<keyword evidence="6 8" id="KW-0472">Membrane</keyword>
<keyword evidence="2" id="KW-0813">Transport</keyword>
<dbReference type="OrthoDB" id="41192at2759"/>
<proteinExistence type="predicted"/>
<feature type="transmembrane region" description="Helical" evidence="8">
    <location>
        <begin position="433"/>
        <end position="450"/>
    </location>
</feature>
<dbReference type="GO" id="GO:0016020">
    <property type="term" value="C:membrane"/>
    <property type="evidence" value="ECO:0007669"/>
    <property type="project" value="UniProtKB-SubCell"/>
</dbReference>
<protein>
    <submittedName>
        <fullName evidence="9">Uncharacterized protein</fullName>
    </submittedName>
</protein>
<dbReference type="PANTHER" id="PTHR33281:SF20">
    <property type="match status" value="1"/>
</dbReference>
<keyword evidence="5" id="KW-0406">Ion transport</keyword>
<feature type="region of interest" description="Disordered" evidence="7">
    <location>
        <begin position="537"/>
        <end position="563"/>
    </location>
</feature>
<reference evidence="9 10" key="1">
    <citation type="submission" date="2016-09" db="EMBL/GenBank/DDBJ databases">
        <title>Extensive genetic diversity and differential bi-allelic expression allows diatom success in the polar Southern Ocean.</title>
        <authorList>
            <consortium name="DOE Joint Genome Institute"/>
            <person name="Mock T."/>
            <person name="Otillar R.P."/>
            <person name="Strauss J."/>
            <person name="Dupont C."/>
            <person name="Frickenhaus S."/>
            <person name="Maumus F."/>
            <person name="Mcmullan M."/>
            <person name="Sanges R."/>
            <person name="Schmutz J."/>
            <person name="Toseland A."/>
            <person name="Valas R."/>
            <person name="Veluchamy A."/>
            <person name="Ward B.J."/>
            <person name="Allen A."/>
            <person name="Barry K."/>
            <person name="Falciatore A."/>
            <person name="Ferrante M."/>
            <person name="Fortunato A.E."/>
            <person name="Gloeckner G."/>
            <person name="Gruber A."/>
            <person name="Hipkin R."/>
            <person name="Janech M."/>
            <person name="Kroth P."/>
            <person name="Leese F."/>
            <person name="Lindquist E."/>
            <person name="Lyon B.R."/>
            <person name="Martin J."/>
            <person name="Mayer C."/>
            <person name="Parker M."/>
            <person name="Quesneville H."/>
            <person name="Raymond J."/>
            <person name="Uhlig C."/>
            <person name="Valentin K.U."/>
            <person name="Worden A.Z."/>
            <person name="Armbrust E.V."/>
            <person name="Bowler C."/>
            <person name="Green B."/>
            <person name="Moulton V."/>
            <person name="Van Oosterhout C."/>
            <person name="Grigoriev I."/>
        </authorList>
    </citation>
    <scope>NUCLEOTIDE SEQUENCE [LARGE SCALE GENOMIC DNA]</scope>
    <source>
        <strain evidence="9 10">CCMP1102</strain>
    </source>
</reference>
<feature type="region of interest" description="Disordered" evidence="7">
    <location>
        <begin position="113"/>
        <end position="215"/>
    </location>
</feature>
<dbReference type="EMBL" id="KV784369">
    <property type="protein sequence ID" value="OEU11243.1"/>
    <property type="molecule type" value="Genomic_DNA"/>
</dbReference>
<dbReference type="KEGG" id="fcy:FRACYDRAFT_193200"/>
<keyword evidence="4 8" id="KW-1133">Transmembrane helix</keyword>
<evidence type="ECO:0000256" key="2">
    <source>
        <dbReference type="ARBA" id="ARBA00022448"/>
    </source>
</evidence>
<evidence type="ECO:0000256" key="8">
    <source>
        <dbReference type="SAM" id="Phobius"/>
    </source>
</evidence>
<keyword evidence="3 8" id="KW-0812">Transmembrane</keyword>
<organism evidence="9 10">
    <name type="scientific">Fragilariopsis cylindrus CCMP1102</name>
    <dbReference type="NCBI Taxonomy" id="635003"/>
    <lineage>
        <taxon>Eukaryota</taxon>
        <taxon>Sar</taxon>
        <taxon>Stramenopiles</taxon>
        <taxon>Ochrophyta</taxon>
        <taxon>Bacillariophyta</taxon>
        <taxon>Bacillariophyceae</taxon>
        <taxon>Bacillariophycidae</taxon>
        <taxon>Bacillariales</taxon>
        <taxon>Bacillariaceae</taxon>
        <taxon>Fragilariopsis</taxon>
    </lineage>
</organism>
<dbReference type="PANTHER" id="PTHR33281">
    <property type="entry name" value="UPF0187 PROTEIN YNEE"/>
    <property type="match status" value="1"/>
</dbReference>
<feature type="compositionally biased region" description="Acidic residues" evidence="7">
    <location>
        <begin position="545"/>
        <end position="554"/>
    </location>
</feature>
<keyword evidence="10" id="KW-1185">Reference proteome</keyword>
<sequence length="592" mass="66165">MITYDSNHFGLLQVAKLNGSAVYRTVIPIHHVHRYDGSSMSYFEGHPIVIGIYIVAFSLILNHRLNYCYQRYWESCGNLFVMTSKWIDSATTLASFHYQSLVYEESRPCSFGDDDCVDENERHRTTNNSTTIEKMKRSLRSSHSSNNRASSSSMSAVTEGGGSERKSDDNRGSNNNKMQLSSSMPSISGGGETMNEIKSSGGRWNKFNKGPSMSTTSSIVSFATDVDKVHGSNRNGNASHDNKNTRKSISLKNLFLQEAAHLFSLMSAVAMSSLRADMEGISSPLVDYVPGQNGQDESHRSTESNTTQQLNNTTISIKRNNAYTNIFLFLFGMSRNARQRTIYNASRPFSVLGGISDQEVEMLRKVRGPAAQHALCTFWLKEFITREHLNGSTGNIAPPIMARVYQYISDGTQQYNQCRKTAFTDFPFPHAQLTSFFILVSIFVFPLLYYQYVTDVWIAMALNFLTTSCFVGIQEVAMELEEPFVRYPNDLPLNNYQAQFNEALISSLYGGFHPDSWGHTYDNGGIFKMGGDWEDGGADGVRDNDNDDGDDDGDINGGRNFSTIDNLSSTRSILKTSSYSMRNTEGSDNFVQ</sequence>
<dbReference type="InterPro" id="IPR044669">
    <property type="entry name" value="YneE/VCCN1/2-like"/>
</dbReference>
<evidence type="ECO:0000313" key="9">
    <source>
        <dbReference type="EMBL" id="OEU11243.1"/>
    </source>
</evidence>
<evidence type="ECO:0000256" key="3">
    <source>
        <dbReference type="ARBA" id="ARBA00022692"/>
    </source>
</evidence>
<evidence type="ECO:0000256" key="1">
    <source>
        <dbReference type="ARBA" id="ARBA00004141"/>
    </source>
</evidence>
<dbReference type="Proteomes" id="UP000095751">
    <property type="component" value="Unassembled WGS sequence"/>
</dbReference>
<evidence type="ECO:0000256" key="5">
    <source>
        <dbReference type="ARBA" id="ARBA00023065"/>
    </source>
</evidence>
<evidence type="ECO:0000256" key="4">
    <source>
        <dbReference type="ARBA" id="ARBA00022989"/>
    </source>
</evidence>
<evidence type="ECO:0000313" key="10">
    <source>
        <dbReference type="Proteomes" id="UP000095751"/>
    </source>
</evidence>
<feature type="compositionally biased region" description="Polar residues" evidence="7">
    <location>
        <begin position="172"/>
        <end position="186"/>
    </location>
</feature>
<comment type="subcellular location">
    <subcellularLocation>
        <location evidence="1">Membrane</location>
        <topology evidence="1">Multi-pass membrane protein</topology>
    </subcellularLocation>
</comment>
<feature type="transmembrane region" description="Helical" evidence="8">
    <location>
        <begin position="45"/>
        <end position="62"/>
    </location>
</feature>
<feature type="compositionally biased region" description="Basic and acidic residues" evidence="7">
    <location>
        <begin position="162"/>
        <end position="171"/>
    </location>
</feature>
<dbReference type="GO" id="GO:0005254">
    <property type="term" value="F:chloride channel activity"/>
    <property type="evidence" value="ECO:0007669"/>
    <property type="project" value="InterPro"/>
</dbReference>
<evidence type="ECO:0000256" key="6">
    <source>
        <dbReference type="ARBA" id="ARBA00023136"/>
    </source>
</evidence>
<dbReference type="AlphaFoldDB" id="A0A1E7F0A5"/>
<gene>
    <name evidence="9" type="ORF">FRACYDRAFT_193200</name>
</gene>
<dbReference type="InParanoid" id="A0A1E7F0A5"/>